<keyword evidence="1" id="KW-0472">Membrane</keyword>
<evidence type="ECO:0000313" key="3">
    <source>
        <dbReference type="EMBL" id="HGQ17825.1"/>
    </source>
</evidence>
<organism evidence="2">
    <name type="scientific">Ignisphaera aggregans</name>
    <dbReference type="NCBI Taxonomy" id="334771"/>
    <lineage>
        <taxon>Archaea</taxon>
        <taxon>Thermoproteota</taxon>
        <taxon>Thermoprotei</taxon>
        <taxon>Desulfurococcales</taxon>
        <taxon>Desulfurococcaceae</taxon>
        <taxon>Ignisphaera</taxon>
    </lineage>
</organism>
<reference evidence="2" key="1">
    <citation type="journal article" date="2020" name="mSystems">
        <title>Genome- and Community-Level Interaction Insights into Carbon Utilization and Element Cycling Functions of Hydrothermarchaeota in Hydrothermal Sediment.</title>
        <authorList>
            <person name="Zhou Z."/>
            <person name="Liu Y."/>
            <person name="Xu W."/>
            <person name="Pan J."/>
            <person name="Luo Z.H."/>
            <person name="Li M."/>
        </authorList>
    </citation>
    <scope>NUCLEOTIDE SEQUENCE [LARGE SCALE GENOMIC DNA]</scope>
    <source>
        <strain evidence="2">SpSt-618</strain>
        <strain evidence="3">SpSt-657</strain>
    </source>
</reference>
<gene>
    <name evidence="2" type="ORF">ENT87_03105</name>
    <name evidence="3" type="ORF">ENU30_02425</name>
</gene>
<evidence type="ECO:0000313" key="2">
    <source>
        <dbReference type="EMBL" id="HGN36521.1"/>
    </source>
</evidence>
<dbReference type="EMBL" id="DTAI01000085">
    <property type="protein sequence ID" value="HGN36521.1"/>
    <property type="molecule type" value="Genomic_DNA"/>
</dbReference>
<feature type="transmembrane region" description="Helical" evidence="1">
    <location>
        <begin position="9"/>
        <end position="28"/>
    </location>
</feature>
<dbReference type="EMBL" id="DTBZ01000058">
    <property type="protein sequence ID" value="HGQ17825.1"/>
    <property type="molecule type" value="Genomic_DNA"/>
</dbReference>
<dbReference type="AlphaFoldDB" id="A0A7J3I7E3"/>
<keyword evidence="1" id="KW-0812">Transmembrane</keyword>
<proteinExistence type="predicted"/>
<sequence>MSTVSSHRYFLTMLIWALLLEIIIFAYYVPRGEFGVEFTLTFVVFLITVTSIVLTIRKIRQEI</sequence>
<protein>
    <submittedName>
        <fullName evidence="2">Uncharacterized protein</fullName>
    </submittedName>
</protein>
<evidence type="ECO:0000256" key="1">
    <source>
        <dbReference type="SAM" id="Phobius"/>
    </source>
</evidence>
<feature type="transmembrane region" description="Helical" evidence="1">
    <location>
        <begin position="34"/>
        <end position="56"/>
    </location>
</feature>
<comment type="caution">
    <text evidence="2">The sequence shown here is derived from an EMBL/GenBank/DDBJ whole genome shotgun (WGS) entry which is preliminary data.</text>
</comment>
<keyword evidence="1" id="KW-1133">Transmembrane helix</keyword>
<name>A0A7J3I7E3_9CREN</name>
<accession>A0A7J3I7E3</accession>